<sequence length="91" mass="11114">MQKQCLWDKAHLFYPNYRCRCDFLCGKCNKEIYEHYRVLYSPEQFKENIDMIKKQRKLTMERDWTVGETRIVKIFGLNMLVKIALFDNNLV</sequence>
<accession>I2Q6L0</accession>
<protein>
    <submittedName>
        <fullName evidence="1">Uncharacterized protein</fullName>
    </submittedName>
</protein>
<name>I2Q6L0_9BACT</name>
<proteinExistence type="predicted"/>
<evidence type="ECO:0000313" key="1">
    <source>
        <dbReference type="EMBL" id="EIG55416.1"/>
    </source>
</evidence>
<dbReference type="HOGENOM" id="CLU_2422182_0_0_7"/>
<dbReference type="EMBL" id="JH600068">
    <property type="protein sequence ID" value="EIG55416.1"/>
    <property type="molecule type" value="Genomic_DNA"/>
</dbReference>
<dbReference type="STRING" id="596152.DesU5LDRAFT_3801"/>
<gene>
    <name evidence="1" type="ORF">DesU5LDRAFT_3801</name>
</gene>
<reference evidence="1" key="1">
    <citation type="submission" date="2011-11" db="EMBL/GenBank/DDBJ databases">
        <title>Improved High-Quality Draft sequence of Desulfovibrio sp. U5L.</title>
        <authorList>
            <consortium name="US DOE Joint Genome Institute"/>
            <person name="Lucas S."/>
            <person name="Han J."/>
            <person name="Lapidus A."/>
            <person name="Cheng J.-F."/>
            <person name="Goodwin L."/>
            <person name="Pitluck S."/>
            <person name="Peters L."/>
            <person name="Ovchinnikova G."/>
            <person name="Held B."/>
            <person name="Detter J.C."/>
            <person name="Han C."/>
            <person name="Tapia R."/>
            <person name="Land M."/>
            <person name="Hauser L."/>
            <person name="Kyrpides N."/>
            <person name="Ivanova N."/>
            <person name="Pagani I."/>
            <person name="Gabster J."/>
            <person name="Walker C."/>
            <person name="Stolyar S."/>
            <person name="Stahl D."/>
            <person name="Arkin A."/>
            <person name="Dehal P."/>
            <person name="Hazen T."/>
            <person name="Woyke T."/>
        </authorList>
    </citation>
    <scope>NUCLEOTIDE SEQUENCE [LARGE SCALE GENOMIC DNA]</scope>
    <source>
        <strain evidence="1">U5L</strain>
    </source>
</reference>
<organism evidence="1">
    <name type="scientific">Desulfovibrio sp. U5L</name>
    <dbReference type="NCBI Taxonomy" id="596152"/>
    <lineage>
        <taxon>Bacteria</taxon>
        <taxon>Pseudomonadati</taxon>
        <taxon>Thermodesulfobacteriota</taxon>
        <taxon>Desulfovibrionia</taxon>
        <taxon>Desulfovibrionales</taxon>
        <taxon>Desulfovibrionaceae</taxon>
        <taxon>Desulfovibrio</taxon>
    </lineage>
</organism>
<dbReference type="eggNOG" id="ENOG5031UCF">
    <property type="taxonomic scope" value="Bacteria"/>
</dbReference>
<dbReference type="AlphaFoldDB" id="I2Q6L0"/>